<gene>
    <name evidence="2" type="ORF">ACFQ2E_13540</name>
</gene>
<dbReference type="PROSITE" id="PS50206">
    <property type="entry name" value="RHODANESE_3"/>
    <property type="match status" value="1"/>
</dbReference>
<comment type="caution">
    <text evidence="2">The sequence shown here is derived from an EMBL/GenBank/DDBJ whole genome shotgun (WGS) entry which is preliminary data.</text>
</comment>
<dbReference type="PROSITE" id="PS51257">
    <property type="entry name" value="PROKAR_LIPOPROTEIN"/>
    <property type="match status" value="1"/>
</dbReference>
<dbReference type="Proteomes" id="UP001597163">
    <property type="component" value="Unassembled WGS sequence"/>
</dbReference>
<evidence type="ECO:0000313" key="3">
    <source>
        <dbReference type="Proteomes" id="UP001597163"/>
    </source>
</evidence>
<dbReference type="EMBL" id="JBHTLJ010000004">
    <property type="protein sequence ID" value="MFD1163449.1"/>
    <property type="molecule type" value="Genomic_DNA"/>
</dbReference>
<dbReference type="InterPro" id="IPR052367">
    <property type="entry name" value="Thiosulfate_ST/Rhodanese-like"/>
</dbReference>
<proteinExistence type="predicted"/>
<sequence length="128" mass="14495">MKKAVVGIVFLFLGVTLIGCNKKTEAKVVWAKEVQTLLELNNVQLIDVRTPKEFKEGHIENAQNIDFLSSTFTEDIKTLDKEKPIVVYCRSGKRSANSTKKLQEAGFTEIYDLEGGILKWKQEGFKTQ</sequence>
<dbReference type="RefSeq" id="WP_311941362.1">
    <property type="nucleotide sequence ID" value="NZ_JAVSCK010000004.1"/>
</dbReference>
<name>A0ABW3REF5_9FLAO</name>
<dbReference type="PANTHER" id="PTHR45431:SF3">
    <property type="entry name" value="RHODANESE-LIKE DOMAIN-CONTAINING PROTEIN 15, CHLOROPLASTIC"/>
    <property type="match status" value="1"/>
</dbReference>
<dbReference type="SUPFAM" id="SSF52821">
    <property type="entry name" value="Rhodanese/Cell cycle control phosphatase"/>
    <property type="match status" value="1"/>
</dbReference>
<accession>A0ABW3REF5</accession>
<evidence type="ECO:0000313" key="2">
    <source>
        <dbReference type="EMBL" id="MFD1163449.1"/>
    </source>
</evidence>
<dbReference type="SMART" id="SM00450">
    <property type="entry name" value="RHOD"/>
    <property type="match status" value="1"/>
</dbReference>
<organism evidence="2 3">
    <name type="scientific">Hwangdonia seohaensis</name>
    <dbReference type="NCBI Taxonomy" id="1240727"/>
    <lineage>
        <taxon>Bacteria</taxon>
        <taxon>Pseudomonadati</taxon>
        <taxon>Bacteroidota</taxon>
        <taxon>Flavobacteriia</taxon>
        <taxon>Flavobacteriales</taxon>
        <taxon>Flavobacteriaceae</taxon>
        <taxon>Hwangdonia</taxon>
    </lineage>
</organism>
<evidence type="ECO:0000259" key="1">
    <source>
        <dbReference type="PROSITE" id="PS50206"/>
    </source>
</evidence>
<dbReference type="CDD" id="cd00158">
    <property type="entry name" value="RHOD"/>
    <property type="match status" value="1"/>
</dbReference>
<protein>
    <submittedName>
        <fullName evidence="2">Rhodanese-like domain-containing protein</fullName>
    </submittedName>
</protein>
<dbReference type="Gene3D" id="3.40.250.10">
    <property type="entry name" value="Rhodanese-like domain"/>
    <property type="match status" value="1"/>
</dbReference>
<keyword evidence="3" id="KW-1185">Reference proteome</keyword>
<reference evidence="3" key="1">
    <citation type="journal article" date="2019" name="Int. J. Syst. Evol. Microbiol.">
        <title>The Global Catalogue of Microorganisms (GCM) 10K type strain sequencing project: providing services to taxonomists for standard genome sequencing and annotation.</title>
        <authorList>
            <consortium name="The Broad Institute Genomics Platform"/>
            <consortium name="The Broad Institute Genome Sequencing Center for Infectious Disease"/>
            <person name="Wu L."/>
            <person name="Ma J."/>
        </authorList>
    </citation>
    <scope>NUCLEOTIDE SEQUENCE [LARGE SCALE GENOMIC DNA]</scope>
    <source>
        <strain evidence="3">CCUG 63246</strain>
    </source>
</reference>
<dbReference type="Pfam" id="PF00581">
    <property type="entry name" value="Rhodanese"/>
    <property type="match status" value="1"/>
</dbReference>
<dbReference type="PANTHER" id="PTHR45431">
    <property type="entry name" value="RHODANESE-LIKE DOMAIN-CONTAINING PROTEIN 15, CHLOROPLASTIC"/>
    <property type="match status" value="1"/>
</dbReference>
<feature type="domain" description="Rhodanese" evidence="1">
    <location>
        <begin position="39"/>
        <end position="128"/>
    </location>
</feature>
<dbReference type="InterPro" id="IPR036873">
    <property type="entry name" value="Rhodanese-like_dom_sf"/>
</dbReference>
<dbReference type="InterPro" id="IPR001763">
    <property type="entry name" value="Rhodanese-like_dom"/>
</dbReference>